<feature type="non-terminal residue" evidence="7">
    <location>
        <position position="136"/>
    </location>
</feature>
<proteinExistence type="inferred from homology"/>
<evidence type="ECO:0000256" key="4">
    <source>
        <dbReference type="ARBA" id="ARBA00022989"/>
    </source>
</evidence>
<dbReference type="PANTHER" id="PTHR22730">
    <property type="entry name" value="PROMININ PROM PROTEIN"/>
    <property type="match status" value="1"/>
</dbReference>
<dbReference type="GO" id="GO:0016020">
    <property type="term" value="C:membrane"/>
    <property type="evidence" value="ECO:0007669"/>
    <property type="project" value="UniProtKB-SubCell"/>
</dbReference>
<evidence type="ECO:0000256" key="6">
    <source>
        <dbReference type="ARBA" id="ARBA00023180"/>
    </source>
</evidence>
<keyword evidence="6" id="KW-0325">Glycoprotein</keyword>
<keyword evidence="4" id="KW-1133">Transmembrane helix</keyword>
<dbReference type="AlphaFoldDB" id="A0A0L8I972"/>
<evidence type="ECO:0000313" key="7">
    <source>
        <dbReference type="EMBL" id="KOF97565.1"/>
    </source>
</evidence>
<accession>A0A0L8I972</accession>
<reference evidence="7" key="1">
    <citation type="submission" date="2015-07" db="EMBL/GenBank/DDBJ databases">
        <title>MeaNS - Measles Nucleotide Surveillance Program.</title>
        <authorList>
            <person name="Tran T."/>
            <person name="Druce J."/>
        </authorList>
    </citation>
    <scope>NUCLEOTIDE SEQUENCE</scope>
    <source>
        <strain evidence="7">UCB-OBI-ISO-001</strain>
        <tissue evidence="7">Gonad</tissue>
    </source>
</reference>
<dbReference type="PANTHER" id="PTHR22730:SF1">
    <property type="entry name" value="PROMININ-LIKE PROTEIN"/>
    <property type="match status" value="1"/>
</dbReference>
<organism evidence="7">
    <name type="scientific">Octopus bimaculoides</name>
    <name type="common">California two-spotted octopus</name>
    <dbReference type="NCBI Taxonomy" id="37653"/>
    <lineage>
        <taxon>Eukaryota</taxon>
        <taxon>Metazoa</taxon>
        <taxon>Spiralia</taxon>
        <taxon>Lophotrochozoa</taxon>
        <taxon>Mollusca</taxon>
        <taxon>Cephalopoda</taxon>
        <taxon>Coleoidea</taxon>
        <taxon>Octopodiformes</taxon>
        <taxon>Octopoda</taxon>
        <taxon>Incirrata</taxon>
        <taxon>Octopodidae</taxon>
        <taxon>Octopus</taxon>
    </lineage>
</organism>
<protein>
    <submittedName>
        <fullName evidence="7">Uncharacterized protein</fullName>
    </submittedName>
</protein>
<comment type="similarity">
    <text evidence="2">Belongs to the prominin family.</text>
</comment>
<gene>
    <name evidence="7" type="ORF">OCBIM_22029044mg</name>
</gene>
<keyword evidence="5" id="KW-0472">Membrane</keyword>
<sequence length="136" mass="15424">MIKLRVSDAKQITIEDKIESISVDLSHIEIMNSDVKKWFADMKNGLDINFGNFTSELKKESTTANLTNISSILNTEANKVTSPKSTTLKQLAKDAENIDKNEVKNVTDLKDRLKKNIRLLKIESQQNLKIYNNLVS</sequence>
<evidence type="ECO:0000256" key="1">
    <source>
        <dbReference type="ARBA" id="ARBA00004141"/>
    </source>
</evidence>
<evidence type="ECO:0000256" key="3">
    <source>
        <dbReference type="ARBA" id="ARBA00022692"/>
    </source>
</evidence>
<name>A0A0L8I972_OCTBM</name>
<dbReference type="InterPro" id="IPR008795">
    <property type="entry name" value="Prominin"/>
</dbReference>
<evidence type="ECO:0000256" key="2">
    <source>
        <dbReference type="ARBA" id="ARBA00006058"/>
    </source>
</evidence>
<dbReference type="EMBL" id="KQ416282">
    <property type="protein sequence ID" value="KOF97565.1"/>
    <property type="molecule type" value="Genomic_DNA"/>
</dbReference>
<keyword evidence="3" id="KW-0812">Transmembrane</keyword>
<comment type="subcellular location">
    <subcellularLocation>
        <location evidence="1">Membrane</location>
        <topology evidence="1">Multi-pass membrane protein</topology>
    </subcellularLocation>
</comment>
<evidence type="ECO:0000256" key="5">
    <source>
        <dbReference type="ARBA" id="ARBA00023136"/>
    </source>
</evidence>